<feature type="region of interest" description="Disordered" evidence="5">
    <location>
        <begin position="1616"/>
        <end position="1635"/>
    </location>
</feature>
<evidence type="ECO:0000256" key="4">
    <source>
        <dbReference type="SAM" id="Coils"/>
    </source>
</evidence>
<feature type="region of interest" description="Disordered" evidence="5">
    <location>
        <begin position="414"/>
        <end position="449"/>
    </location>
</feature>
<keyword evidence="2" id="KW-0813">Transport</keyword>
<keyword evidence="8" id="KW-1185">Reference proteome</keyword>
<evidence type="ECO:0000256" key="1">
    <source>
        <dbReference type="ARBA" id="ARBA00004123"/>
    </source>
</evidence>
<feature type="domain" description="Nucleoporin Nup159/Nup146 N-terminal" evidence="6">
    <location>
        <begin position="57"/>
        <end position="380"/>
    </location>
</feature>
<feature type="compositionally biased region" description="Basic and acidic residues" evidence="5">
    <location>
        <begin position="1002"/>
        <end position="1029"/>
    </location>
</feature>
<feature type="compositionally biased region" description="Low complexity" evidence="5">
    <location>
        <begin position="1050"/>
        <end position="1065"/>
    </location>
</feature>
<evidence type="ECO:0000256" key="3">
    <source>
        <dbReference type="ARBA" id="ARBA00023242"/>
    </source>
</evidence>
<reference evidence="7 8" key="1">
    <citation type="journal article" date="2019" name="Nat. Ecol. Evol.">
        <title>Megaphylogeny resolves global patterns of mushroom evolution.</title>
        <authorList>
            <person name="Varga T."/>
            <person name="Krizsan K."/>
            <person name="Foldi C."/>
            <person name="Dima B."/>
            <person name="Sanchez-Garcia M."/>
            <person name="Sanchez-Ramirez S."/>
            <person name="Szollosi G.J."/>
            <person name="Szarkandi J.G."/>
            <person name="Papp V."/>
            <person name="Albert L."/>
            <person name="Andreopoulos W."/>
            <person name="Angelini C."/>
            <person name="Antonin V."/>
            <person name="Barry K.W."/>
            <person name="Bougher N.L."/>
            <person name="Buchanan P."/>
            <person name="Buyck B."/>
            <person name="Bense V."/>
            <person name="Catcheside P."/>
            <person name="Chovatia M."/>
            <person name="Cooper J."/>
            <person name="Damon W."/>
            <person name="Desjardin D."/>
            <person name="Finy P."/>
            <person name="Geml J."/>
            <person name="Haridas S."/>
            <person name="Hughes K."/>
            <person name="Justo A."/>
            <person name="Karasinski D."/>
            <person name="Kautmanova I."/>
            <person name="Kiss B."/>
            <person name="Kocsube S."/>
            <person name="Kotiranta H."/>
            <person name="LaButti K.M."/>
            <person name="Lechner B.E."/>
            <person name="Liimatainen K."/>
            <person name="Lipzen A."/>
            <person name="Lukacs Z."/>
            <person name="Mihaltcheva S."/>
            <person name="Morgado L.N."/>
            <person name="Niskanen T."/>
            <person name="Noordeloos M.E."/>
            <person name="Ohm R.A."/>
            <person name="Ortiz-Santana B."/>
            <person name="Ovrebo C."/>
            <person name="Racz N."/>
            <person name="Riley R."/>
            <person name="Savchenko A."/>
            <person name="Shiryaev A."/>
            <person name="Soop K."/>
            <person name="Spirin V."/>
            <person name="Szebenyi C."/>
            <person name="Tomsovsky M."/>
            <person name="Tulloss R.E."/>
            <person name="Uehling J."/>
            <person name="Grigoriev I.V."/>
            <person name="Vagvolgyi C."/>
            <person name="Papp T."/>
            <person name="Martin F.M."/>
            <person name="Miettinen O."/>
            <person name="Hibbett D.S."/>
            <person name="Nagy L.G."/>
        </authorList>
    </citation>
    <scope>NUCLEOTIDE SEQUENCE [LARGE SCALE GENOMIC DNA]</scope>
    <source>
        <strain evidence="7 8">FP101781</strain>
    </source>
</reference>
<name>A0A4Y7TL76_COPMI</name>
<feature type="compositionally biased region" description="Low complexity" evidence="5">
    <location>
        <begin position="926"/>
        <end position="949"/>
    </location>
</feature>
<dbReference type="InterPro" id="IPR015943">
    <property type="entry name" value="WD40/YVTN_repeat-like_dom_sf"/>
</dbReference>
<sequence length="1802" mass="185492">MSVNTPLVRPAQSLVKIDPTAKNLQETGFNFPTFRLLNKLARSTFSKPYETSTNTRYHILAVSNSKGWFAAARFNGTTYELVFSTLEELRSSQKGATSGGDNGMTFKRTLSLPQGKPNILTLANHDSCLVVALEQGAIAVYDTSLLFTPGQDQIQPTHSQQLQSVPLKQISANPGIEPVVAIVGEGSVQVVNMQLEPQIGWTASDASTNPAAVAWSPKGKHIAIGLQTGDILTYALNNATTVNKHLPPTFDGVLVGLNWTGPGHSFQTSYAPGNDPNPGLHIVSLDTKTNTGMYWNAIYPWVQRDTMRPSPHLVQLPKWDDDDHNSLFVFGDSIASDIEVLAHDKQAWYQDNPDNKPACPLTEDQEDTILLSLDLDLTETSTATPLVFACLNDGTMLGYHLEYQKPYPNMITPGATLAPIQPPGAIQTDASMSTEQEQPPKAASSTFGQSAASSAFGQSSFGSSSFGAPSFGTSSFSPPAASAPTGGGFAGFASGTSAFGQAATQQPSSTTSAFGGGSFTGGSGAFGGSSTGAFGSTTSPAFGQTAFGNSTGSAFGAATTSPPADMTREASMADATPGFGGMGLGISNDDSSNDSKPSIFGNTAQAGTSSVFGSSDTGGLIKPASAFGFAANSDSPFAKAAQSTGTSAFGQAPSALSSAPALSSAVNTGSGFGTSGFGQSSFGQSSFGKSAFGQPAFGPSAFGSTTPASSPAPSASGGFGAFANKPASFGAATTSTPAAPSGGFSAFASGGSGSLTSALKAAAPESASTEAKPGAPPTPSAFVGASIEPTKSAFSPTTSTSSPFNASTTQPAFGTTSAFGSLVSKPGTSMFGTFGAPVTPEKPKDTQGIVSPSSSPEATPSAKPFSQAPPATKSAFGNMQTTSSAFRPAQGFGAFGTGVTSDSPFAKKPADQKPAPVSVFANLAASGGTSVGSSTSTSTASPAFGAPSALGGGKSAFGTPATPTTPTATPPKAPVSGGFAGFSGTQSAFGAFAKSGGSFTDLLKKGDGPKDARDVGDAAGKEGEKEKAKSQPAELSIKGKATAEEESKKPASSGSSSLAADGSFGEISSAGSSFVDVMAEGKEEEEVEQRQSGEEEDEEEDEDDEHDPDYVPSEDELSDDHEYDEEEDDLPEEEEEAVEPAKVPLPRSVSATPVPDIKFDRGESTTPPALPENQPAPPAQSPSPTATTPSPPFGSLGIGRPSTQPKRSSPLATAPVSGNGEEEDLKPPPTPKPAAAVLPGKVSADKDAKKVTPPPLFPTFGRPANLFGAPKNAPSASATGSAPSSFFGSPSTAGPKPPALPVPFSLTPTSPPAPPADFFSLKPQAASPPSGAASGSPSPTPGVTPPSTQAPAFNLGGGPFFGTKTAPPASGLFAQQQPFNLAPNVPMAPPVNPRRESAPPPPEMSMEEGMQKECAILIMTLEAEIEELGSKAQQVHQRKDHLSKTAGGSWNRADLGDPGKWSLGDIKQFGQVLVKFSDDLAVLKEQREQIDQEIRSLKSGMLKANTRREEIARFNKAKTDPEFAKMLKTRTLGPEHSETQTQLRRGIRTMRDRIQKLESNLQASKKKLAEASSGKPHIKAPTLDTVNRTFRNIEIALSQQSNDVSSLAARLKRVDLNAPSAPSTPMRDTRLPDRQRRAYSVTPNVAATTAAALNAERGANRLKKALFAVRKEPLLNVNVNAAKPPLAALSPGRTFKPAATPSRPATSSSNLPVTPDPFAEVTVTPPDNSAFSLPPDDDFSLSMSLPSQTAGRRGGSVKKHSTVQLPKKSAGTPSPAPSFDWGPLPTFNTPTKDTLAASFTKK</sequence>
<feature type="compositionally biased region" description="Low complexity" evidence="5">
    <location>
        <begin position="1697"/>
        <end position="1709"/>
    </location>
</feature>
<feature type="compositionally biased region" description="Polar residues" evidence="5">
    <location>
        <begin position="1201"/>
        <end position="1211"/>
    </location>
</feature>
<proteinExistence type="predicted"/>
<keyword evidence="3" id="KW-0539">Nucleus</keyword>
<feature type="compositionally biased region" description="Acidic residues" evidence="5">
    <location>
        <begin position="1094"/>
        <end position="1138"/>
    </location>
</feature>
<comment type="subcellular location">
    <subcellularLocation>
        <location evidence="1">Nucleus</location>
    </subcellularLocation>
</comment>
<comment type="caution">
    <text evidence="7">The sequence shown here is derived from an EMBL/GenBank/DDBJ whole genome shotgun (WGS) entry which is preliminary data.</text>
</comment>
<feature type="compositionally biased region" description="Low complexity" evidence="5">
    <location>
        <begin position="1316"/>
        <end position="1337"/>
    </location>
</feature>
<feature type="region of interest" description="Disordered" evidence="5">
    <location>
        <begin position="926"/>
        <end position="980"/>
    </location>
</feature>
<feature type="compositionally biased region" description="Polar residues" evidence="5">
    <location>
        <begin position="428"/>
        <end position="437"/>
    </location>
</feature>
<feature type="region of interest" description="Disordered" evidence="5">
    <location>
        <begin position="764"/>
        <end position="784"/>
    </location>
</feature>
<dbReference type="Gene3D" id="2.130.10.10">
    <property type="entry name" value="YVTN repeat-like/Quinoprotein amine dehydrogenase"/>
    <property type="match status" value="1"/>
</dbReference>
<feature type="region of interest" description="Disordered" evidence="5">
    <location>
        <begin position="791"/>
        <end position="810"/>
    </location>
</feature>
<protein>
    <recommendedName>
        <fullName evidence="6">Nucleoporin Nup159/Nup146 N-terminal domain-containing protein</fullName>
    </recommendedName>
</protein>
<dbReference type="STRING" id="71717.A0A4Y7TL76"/>
<evidence type="ECO:0000256" key="5">
    <source>
        <dbReference type="SAM" id="MobiDB-lite"/>
    </source>
</evidence>
<evidence type="ECO:0000313" key="8">
    <source>
        <dbReference type="Proteomes" id="UP000298030"/>
    </source>
</evidence>
<gene>
    <name evidence="7" type="ORF">FA13DRAFT_1772539</name>
</gene>
<dbReference type="EMBL" id="QPFP01000009">
    <property type="protein sequence ID" value="TEB34721.1"/>
    <property type="molecule type" value="Genomic_DNA"/>
</dbReference>
<dbReference type="Pfam" id="PF16755">
    <property type="entry name" value="Beta-prop_NUP159_NUP214"/>
    <property type="match status" value="1"/>
</dbReference>
<organism evidence="7 8">
    <name type="scientific">Coprinellus micaceus</name>
    <name type="common">Glistening ink-cap mushroom</name>
    <name type="synonym">Coprinus micaceus</name>
    <dbReference type="NCBI Taxonomy" id="71717"/>
    <lineage>
        <taxon>Eukaryota</taxon>
        <taxon>Fungi</taxon>
        <taxon>Dikarya</taxon>
        <taxon>Basidiomycota</taxon>
        <taxon>Agaricomycotina</taxon>
        <taxon>Agaricomycetes</taxon>
        <taxon>Agaricomycetidae</taxon>
        <taxon>Agaricales</taxon>
        <taxon>Agaricineae</taxon>
        <taxon>Psathyrellaceae</taxon>
        <taxon>Coprinellus</taxon>
    </lineage>
</organism>
<dbReference type="OrthoDB" id="248320at2759"/>
<evidence type="ECO:0000259" key="6">
    <source>
        <dbReference type="Pfam" id="PF16755"/>
    </source>
</evidence>
<feature type="compositionally biased region" description="Low complexity" evidence="5">
    <location>
        <begin position="1273"/>
        <end position="1294"/>
    </location>
</feature>
<dbReference type="SUPFAM" id="SSF117289">
    <property type="entry name" value="Nucleoporin domain"/>
    <property type="match status" value="1"/>
</dbReference>
<evidence type="ECO:0000313" key="7">
    <source>
        <dbReference type="EMBL" id="TEB34721.1"/>
    </source>
</evidence>
<feature type="compositionally biased region" description="Low complexity" evidence="5">
    <location>
        <begin position="851"/>
        <end position="864"/>
    </location>
</feature>
<feature type="region of interest" description="Disordered" evidence="5">
    <location>
        <begin position="1000"/>
        <end position="1383"/>
    </location>
</feature>
<accession>A0A4Y7TL76</accession>
<feature type="region of interest" description="Disordered" evidence="5">
    <location>
        <begin position="1685"/>
        <end position="1802"/>
    </location>
</feature>
<dbReference type="InterPro" id="IPR039462">
    <property type="entry name" value="Nup159/Nup146_N"/>
</dbReference>
<feature type="compositionally biased region" description="Low complexity" evidence="5">
    <location>
        <begin position="791"/>
        <end position="809"/>
    </location>
</feature>
<evidence type="ECO:0000256" key="2">
    <source>
        <dbReference type="ARBA" id="ARBA00022448"/>
    </source>
</evidence>
<keyword evidence="4" id="KW-0175">Coiled coil</keyword>
<feature type="compositionally biased region" description="Polar residues" evidence="5">
    <location>
        <begin position="1741"/>
        <end position="1750"/>
    </location>
</feature>
<feature type="coiled-coil region" evidence="4">
    <location>
        <begin position="1473"/>
        <end position="1500"/>
    </location>
</feature>
<feature type="region of interest" description="Disordered" evidence="5">
    <location>
        <begin position="833"/>
        <end position="878"/>
    </location>
</feature>
<dbReference type="Proteomes" id="UP000298030">
    <property type="component" value="Unassembled WGS sequence"/>
</dbReference>
<feature type="coiled-coil region" evidence="4">
    <location>
        <begin position="1540"/>
        <end position="1574"/>
    </location>
</feature>
<dbReference type="GO" id="GO:0005634">
    <property type="term" value="C:nucleus"/>
    <property type="evidence" value="ECO:0007669"/>
    <property type="project" value="UniProtKB-SubCell"/>
</dbReference>
<feature type="compositionally biased region" description="Pro residues" evidence="5">
    <location>
        <begin position="1168"/>
        <end position="1181"/>
    </location>
</feature>